<dbReference type="EMBL" id="REGN01006661">
    <property type="protein sequence ID" value="RNA08685.1"/>
    <property type="molecule type" value="Genomic_DNA"/>
</dbReference>
<dbReference type="AlphaFoldDB" id="A0A3M7QCK8"/>
<sequence length="79" mass="9137">MIIFKTLFLFVLSKISFEKKKYYIYTGRNIFQNHKGGTNIFNNMSDSTCWKIKAFLNSEGPEHVLQIVATDTSFVPPIN</sequence>
<protein>
    <submittedName>
        <fullName evidence="2">Uncharacterized protein</fullName>
    </submittedName>
</protein>
<name>A0A3M7QCK8_BRAPC</name>
<keyword evidence="3" id="KW-1185">Reference proteome</keyword>
<evidence type="ECO:0000313" key="3">
    <source>
        <dbReference type="Proteomes" id="UP000276133"/>
    </source>
</evidence>
<feature type="signal peptide" evidence="1">
    <location>
        <begin position="1"/>
        <end position="17"/>
    </location>
</feature>
<reference evidence="2 3" key="1">
    <citation type="journal article" date="2018" name="Sci. Rep.">
        <title>Genomic signatures of local adaptation to the degree of environmental predictability in rotifers.</title>
        <authorList>
            <person name="Franch-Gras L."/>
            <person name="Hahn C."/>
            <person name="Garcia-Roger E.M."/>
            <person name="Carmona M.J."/>
            <person name="Serra M."/>
            <person name="Gomez A."/>
        </authorList>
    </citation>
    <scope>NUCLEOTIDE SEQUENCE [LARGE SCALE GENOMIC DNA]</scope>
    <source>
        <strain evidence="2">HYR1</strain>
    </source>
</reference>
<accession>A0A3M7QCK8</accession>
<gene>
    <name evidence="2" type="ORF">BpHYR1_004233</name>
</gene>
<evidence type="ECO:0000256" key="1">
    <source>
        <dbReference type="SAM" id="SignalP"/>
    </source>
</evidence>
<evidence type="ECO:0000313" key="2">
    <source>
        <dbReference type="EMBL" id="RNA08685.1"/>
    </source>
</evidence>
<dbReference type="Proteomes" id="UP000276133">
    <property type="component" value="Unassembled WGS sequence"/>
</dbReference>
<proteinExistence type="predicted"/>
<feature type="chain" id="PRO_5018114388" evidence="1">
    <location>
        <begin position="18"/>
        <end position="79"/>
    </location>
</feature>
<organism evidence="2 3">
    <name type="scientific">Brachionus plicatilis</name>
    <name type="common">Marine rotifer</name>
    <name type="synonym">Brachionus muelleri</name>
    <dbReference type="NCBI Taxonomy" id="10195"/>
    <lineage>
        <taxon>Eukaryota</taxon>
        <taxon>Metazoa</taxon>
        <taxon>Spiralia</taxon>
        <taxon>Gnathifera</taxon>
        <taxon>Rotifera</taxon>
        <taxon>Eurotatoria</taxon>
        <taxon>Monogononta</taxon>
        <taxon>Pseudotrocha</taxon>
        <taxon>Ploima</taxon>
        <taxon>Brachionidae</taxon>
        <taxon>Brachionus</taxon>
    </lineage>
</organism>
<comment type="caution">
    <text evidence="2">The sequence shown here is derived from an EMBL/GenBank/DDBJ whole genome shotgun (WGS) entry which is preliminary data.</text>
</comment>
<keyword evidence="1" id="KW-0732">Signal</keyword>